<evidence type="ECO:0000313" key="2">
    <source>
        <dbReference type="EMBL" id="GGE41693.1"/>
    </source>
</evidence>
<organism evidence="2 3">
    <name type="scientific">Agaricicola taiwanensis</name>
    <dbReference type="NCBI Taxonomy" id="591372"/>
    <lineage>
        <taxon>Bacteria</taxon>
        <taxon>Pseudomonadati</taxon>
        <taxon>Pseudomonadota</taxon>
        <taxon>Alphaproteobacteria</taxon>
        <taxon>Rhodobacterales</taxon>
        <taxon>Paracoccaceae</taxon>
        <taxon>Agaricicola</taxon>
    </lineage>
</organism>
<dbReference type="InterPro" id="IPR000182">
    <property type="entry name" value="GNAT_dom"/>
</dbReference>
<dbReference type="AlphaFoldDB" id="A0A8J2VUM8"/>
<dbReference type="Proteomes" id="UP000602745">
    <property type="component" value="Unassembled WGS sequence"/>
</dbReference>
<dbReference type="Gene3D" id="3.40.630.30">
    <property type="match status" value="1"/>
</dbReference>
<dbReference type="PANTHER" id="PTHR43792:SF1">
    <property type="entry name" value="N-ACETYLTRANSFERASE DOMAIN-CONTAINING PROTEIN"/>
    <property type="match status" value="1"/>
</dbReference>
<dbReference type="SUPFAM" id="SSF55729">
    <property type="entry name" value="Acyl-CoA N-acyltransferases (Nat)"/>
    <property type="match status" value="1"/>
</dbReference>
<feature type="domain" description="N-acetyltransferase" evidence="1">
    <location>
        <begin position="22"/>
        <end position="153"/>
    </location>
</feature>
<dbReference type="EMBL" id="BMCP01000002">
    <property type="protein sequence ID" value="GGE41693.1"/>
    <property type="molecule type" value="Genomic_DNA"/>
</dbReference>
<dbReference type="Pfam" id="PF13302">
    <property type="entry name" value="Acetyltransf_3"/>
    <property type="match status" value="1"/>
</dbReference>
<protein>
    <submittedName>
        <fullName evidence="2">Acetyltransferase</fullName>
    </submittedName>
</protein>
<evidence type="ECO:0000259" key="1">
    <source>
        <dbReference type="Pfam" id="PF13302"/>
    </source>
</evidence>
<proteinExistence type="predicted"/>
<keyword evidence="3" id="KW-1185">Reference proteome</keyword>
<dbReference type="InterPro" id="IPR051531">
    <property type="entry name" value="N-acetyltransferase"/>
</dbReference>
<gene>
    <name evidence="2" type="ORF">GCM10007276_18800</name>
</gene>
<accession>A0A8J2VUM8</accession>
<dbReference type="PANTHER" id="PTHR43792">
    <property type="entry name" value="GNAT FAMILY, PUTATIVE (AFU_ORTHOLOGUE AFUA_3G00765)-RELATED-RELATED"/>
    <property type="match status" value="1"/>
</dbReference>
<dbReference type="RefSeq" id="WP_188409477.1">
    <property type="nucleotide sequence ID" value="NZ_BMCP01000002.1"/>
</dbReference>
<comment type="caution">
    <text evidence="2">The sequence shown here is derived from an EMBL/GenBank/DDBJ whole genome shotgun (WGS) entry which is preliminary data.</text>
</comment>
<reference evidence="2" key="1">
    <citation type="journal article" date="2014" name="Int. J. Syst. Evol. Microbiol.">
        <title>Complete genome sequence of Corynebacterium casei LMG S-19264T (=DSM 44701T), isolated from a smear-ripened cheese.</title>
        <authorList>
            <consortium name="US DOE Joint Genome Institute (JGI-PGF)"/>
            <person name="Walter F."/>
            <person name="Albersmeier A."/>
            <person name="Kalinowski J."/>
            <person name="Ruckert C."/>
        </authorList>
    </citation>
    <scope>NUCLEOTIDE SEQUENCE</scope>
    <source>
        <strain evidence="2">CCM 7684</strain>
    </source>
</reference>
<evidence type="ECO:0000313" key="3">
    <source>
        <dbReference type="Proteomes" id="UP000602745"/>
    </source>
</evidence>
<name>A0A8J2VUM8_9RHOB</name>
<reference evidence="2" key="2">
    <citation type="submission" date="2020-09" db="EMBL/GenBank/DDBJ databases">
        <authorList>
            <person name="Sun Q."/>
            <person name="Sedlacek I."/>
        </authorList>
    </citation>
    <scope>NUCLEOTIDE SEQUENCE</scope>
    <source>
        <strain evidence="2">CCM 7684</strain>
    </source>
</reference>
<dbReference type="InterPro" id="IPR016181">
    <property type="entry name" value="Acyl_CoA_acyltransferase"/>
</dbReference>
<dbReference type="GO" id="GO:0016747">
    <property type="term" value="F:acyltransferase activity, transferring groups other than amino-acyl groups"/>
    <property type="evidence" value="ECO:0007669"/>
    <property type="project" value="InterPro"/>
</dbReference>
<sequence length="180" mass="20002">MLIRIFPTLVEVAGLFGDVPHEGHLPGLEKLFADEEVMAMFGGIRPPGAAKAFVQRQRAHWRDRAFGVWFFRDLETGEFAGWGGIRHGDAAGDDLVELRYALRPGFWGRGCATEISKLAVQLGFENLGLPEIVAVAHVKNNRAEAVMVRTGMRFDGRINRAGMPHVLYRINGYREQALSA</sequence>